<evidence type="ECO:0000313" key="3">
    <source>
        <dbReference type="Proteomes" id="UP000830835"/>
    </source>
</evidence>
<comment type="caution">
    <text evidence="2">The sequence shown here is derived from an EMBL/GenBank/DDBJ whole genome shotgun (WGS) entry which is preliminary data.</text>
</comment>
<keyword evidence="1" id="KW-0472">Membrane</keyword>
<feature type="transmembrane region" description="Helical" evidence="1">
    <location>
        <begin position="68"/>
        <end position="90"/>
    </location>
</feature>
<name>A0ABT0C7C0_THEVL</name>
<organism evidence="2 3">
    <name type="scientific">Thermostichus vulcanus str. 'Rupite'</name>
    <dbReference type="NCBI Taxonomy" id="2813851"/>
    <lineage>
        <taxon>Bacteria</taxon>
        <taxon>Bacillati</taxon>
        <taxon>Cyanobacteriota</taxon>
        <taxon>Cyanophyceae</taxon>
        <taxon>Thermostichales</taxon>
        <taxon>Thermostichaceae</taxon>
        <taxon>Thermostichus</taxon>
    </lineage>
</organism>
<gene>
    <name evidence="2" type="ORF">JX360_02010</name>
</gene>
<evidence type="ECO:0000313" key="2">
    <source>
        <dbReference type="EMBL" id="MCJ2541688.1"/>
    </source>
</evidence>
<sequence>MIGAEQISVNEFRQIMAADLEACCEAFDLRVEYLRLKQQRLRLWGAAAFCLLALALTVFFGIRDPALWMLYTAAAGILCIVLLVILRANLQLERGLRRIRQRWQEAHLLNSAPEIMKFVTDLARKVKEYNHWVEELQQSVQGGQYWRDFRQLNDAEQKYIQTVFLQVRAQLVTALQMGRRLIENPRASVDHHFKQLVLRDQQLLNQFTAKNMTMNRYVILVRELSNLEADLQAQIKALGSR</sequence>
<keyword evidence="3" id="KW-1185">Reference proteome</keyword>
<accession>A0ABT0C7C0</accession>
<dbReference type="Proteomes" id="UP000830835">
    <property type="component" value="Unassembled WGS sequence"/>
</dbReference>
<dbReference type="EMBL" id="JAFIRA010000002">
    <property type="protein sequence ID" value="MCJ2541688.1"/>
    <property type="molecule type" value="Genomic_DNA"/>
</dbReference>
<evidence type="ECO:0000256" key="1">
    <source>
        <dbReference type="SAM" id="Phobius"/>
    </source>
</evidence>
<proteinExistence type="predicted"/>
<keyword evidence="1" id="KW-1133">Transmembrane helix</keyword>
<protein>
    <submittedName>
        <fullName evidence="2">Uncharacterized protein</fullName>
    </submittedName>
</protein>
<keyword evidence="1" id="KW-0812">Transmembrane</keyword>
<reference evidence="2" key="1">
    <citation type="submission" date="2021-02" db="EMBL/GenBank/DDBJ databases">
        <title>The CRISPR/cas machinery reduction and long-range gene transfer in the hot spring cyanobacterium Synechococcus.</title>
        <authorList>
            <person name="Dvorak P."/>
            <person name="Jahodarova E."/>
            <person name="Hasler P."/>
            <person name="Poulickova A."/>
        </authorList>
    </citation>
    <scope>NUCLEOTIDE SEQUENCE</scope>
    <source>
        <strain evidence="2">Rupite</strain>
    </source>
</reference>
<dbReference type="RefSeq" id="WP_244348809.1">
    <property type="nucleotide sequence ID" value="NZ_JAFIRA010000002.1"/>
</dbReference>
<feature type="transmembrane region" description="Helical" evidence="1">
    <location>
        <begin position="43"/>
        <end position="62"/>
    </location>
</feature>